<dbReference type="PANTHER" id="PTHR11949:SF2">
    <property type="entry name" value="INTERFERON REGULATORY FACTOR 7"/>
    <property type="match status" value="1"/>
</dbReference>
<dbReference type="GO" id="GO:0005634">
    <property type="term" value="C:nucleus"/>
    <property type="evidence" value="ECO:0007669"/>
    <property type="project" value="TreeGrafter"/>
</dbReference>
<evidence type="ECO:0000313" key="3">
    <source>
        <dbReference type="Proteomes" id="UP000237246"/>
    </source>
</evidence>
<dbReference type="InterPro" id="IPR001346">
    <property type="entry name" value="Interferon_reg_fact_DNA-bd_dom"/>
</dbReference>
<organism evidence="2 3">
    <name type="scientific">Bambusicola thoracicus</name>
    <name type="common">Chinese bamboo-partridge</name>
    <name type="synonym">Perdix thoracica</name>
    <dbReference type="NCBI Taxonomy" id="9083"/>
    <lineage>
        <taxon>Eukaryota</taxon>
        <taxon>Metazoa</taxon>
        <taxon>Chordata</taxon>
        <taxon>Craniata</taxon>
        <taxon>Vertebrata</taxon>
        <taxon>Euteleostomi</taxon>
        <taxon>Archelosauria</taxon>
        <taxon>Archosauria</taxon>
        <taxon>Dinosauria</taxon>
        <taxon>Saurischia</taxon>
        <taxon>Theropoda</taxon>
        <taxon>Coelurosauria</taxon>
        <taxon>Aves</taxon>
        <taxon>Neognathae</taxon>
        <taxon>Galloanserae</taxon>
        <taxon>Galliformes</taxon>
        <taxon>Phasianidae</taxon>
        <taxon>Perdicinae</taxon>
        <taxon>Bambusicola</taxon>
    </lineage>
</organism>
<dbReference type="EMBL" id="PPHD01074196">
    <property type="protein sequence ID" value="POI21045.1"/>
    <property type="molecule type" value="Genomic_DNA"/>
</dbReference>
<dbReference type="GO" id="GO:0000978">
    <property type="term" value="F:RNA polymerase II cis-regulatory region sequence-specific DNA binding"/>
    <property type="evidence" value="ECO:0007669"/>
    <property type="project" value="TreeGrafter"/>
</dbReference>
<comment type="caution">
    <text evidence="2">The sequence shown here is derived from an EMBL/GenBank/DDBJ whole genome shotgun (WGS) entry which is preliminary data.</text>
</comment>
<reference evidence="2 3" key="1">
    <citation type="submission" date="2018-01" db="EMBL/GenBank/DDBJ databases">
        <title>Comparison of the Chinese Bamboo Partridge and Red Junglefowl genome sequences highlights the importance of demography in genome evolution.</title>
        <authorList>
            <person name="Tiley G.P."/>
            <person name="Kimball R.T."/>
            <person name="Braun E.L."/>
            <person name="Burleigh J.G."/>
        </authorList>
    </citation>
    <scope>NUCLEOTIDE SEQUENCE [LARGE SCALE GENOMIC DNA]</scope>
    <source>
        <strain evidence="2">RTK389</strain>
        <tissue evidence="2">Blood</tissue>
    </source>
</reference>
<dbReference type="PROSITE" id="PS51507">
    <property type="entry name" value="IRF_2"/>
    <property type="match status" value="1"/>
</dbReference>
<dbReference type="GO" id="GO:0000981">
    <property type="term" value="F:DNA-binding transcription factor activity, RNA polymerase II-specific"/>
    <property type="evidence" value="ECO:0007669"/>
    <property type="project" value="TreeGrafter"/>
</dbReference>
<dbReference type="OrthoDB" id="8691508at2759"/>
<dbReference type="PRINTS" id="PR00267">
    <property type="entry name" value="INTFRNREGFCT"/>
</dbReference>
<keyword evidence="3" id="KW-1185">Reference proteome</keyword>
<dbReference type="Gene3D" id="1.10.10.10">
    <property type="entry name" value="Winged helix-like DNA-binding domain superfamily/Winged helix DNA-binding domain"/>
    <property type="match status" value="1"/>
</dbReference>
<dbReference type="GO" id="GO:0002376">
    <property type="term" value="P:immune system process"/>
    <property type="evidence" value="ECO:0007669"/>
    <property type="project" value="TreeGrafter"/>
</dbReference>
<proteinExistence type="predicted"/>
<dbReference type="SUPFAM" id="SSF46785">
    <property type="entry name" value="Winged helix' DNA-binding domain"/>
    <property type="match status" value="1"/>
</dbReference>
<dbReference type="AlphaFoldDB" id="A0A2P4SAD9"/>
<feature type="domain" description="IRF tryptophan pentad repeat" evidence="1">
    <location>
        <begin position="12"/>
        <end position="119"/>
    </location>
</feature>
<dbReference type="InterPro" id="IPR036390">
    <property type="entry name" value="WH_DNA-bd_sf"/>
</dbReference>
<dbReference type="InterPro" id="IPR036388">
    <property type="entry name" value="WH-like_DNA-bd_sf"/>
</dbReference>
<evidence type="ECO:0000259" key="1">
    <source>
        <dbReference type="PROSITE" id="PS51507"/>
    </source>
</evidence>
<dbReference type="PANTHER" id="PTHR11949">
    <property type="entry name" value="INTERFERON REGULATORY FACTOR"/>
    <property type="match status" value="1"/>
</dbReference>
<gene>
    <name evidence="2" type="ORF">CIB84_015208</name>
</gene>
<evidence type="ECO:0000313" key="2">
    <source>
        <dbReference type="EMBL" id="POI21045.1"/>
    </source>
</evidence>
<accession>A0A2P4SAD9</accession>
<dbReference type="Pfam" id="PF00605">
    <property type="entry name" value="IRF"/>
    <property type="match status" value="1"/>
</dbReference>
<sequence>MAALDGEGDAQKLRFGPWLLNAVSSGLYRGLCWIDPTRRIFRIPWKHNARKDVTSSDVEIFKVGGRRGFERWVGWSTVGTVRRWRWRKRRAVFKMAGRGAKAAWGSAESAVLEVWKMWR</sequence>
<dbReference type="SMART" id="SM00348">
    <property type="entry name" value="IRF"/>
    <property type="match status" value="1"/>
</dbReference>
<dbReference type="Proteomes" id="UP000237246">
    <property type="component" value="Unassembled WGS sequence"/>
</dbReference>
<name>A0A2P4SAD9_BAMTH</name>
<protein>
    <recommendedName>
        <fullName evidence="1">IRF tryptophan pentad repeat domain-containing protein</fullName>
    </recommendedName>
</protein>